<sequence>KRAGEGLNDRVVEGTVKFGGGNLMIWGCMLWDGILEDELQQSLGYYGKDVEDVVFQQDNDPKHKSKKA</sequence>
<evidence type="ECO:0000313" key="2">
    <source>
        <dbReference type="Proteomes" id="UP000807342"/>
    </source>
</evidence>
<reference evidence="1" key="1">
    <citation type="submission" date="2020-11" db="EMBL/GenBank/DDBJ databases">
        <authorList>
            <consortium name="DOE Joint Genome Institute"/>
            <person name="Ahrendt S."/>
            <person name="Riley R."/>
            <person name="Andreopoulos W."/>
            <person name="Labutti K."/>
            <person name="Pangilinan J."/>
            <person name="Ruiz-Duenas F.J."/>
            <person name="Barrasa J.M."/>
            <person name="Sanchez-Garcia M."/>
            <person name="Camarero S."/>
            <person name="Miyauchi S."/>
            <person name="Serrano A."/>
            <person name="Linde D."/>
            <person name="Babiker R."/>
            <person name="Drula E."/>
            <person name="Ayuso-Fernandez I."/>
            <person name="Pacheco R."/>
            <person name="Padilla G."/>
            <person name="Ferreira P."/>
            <person name="Barriuso J."/>
            <person name="Kellner H."/>
            <person name="Castanera R."/>
            <person name="Alfaro M."/>
            <person name="Ramirez L."/>
            <person name="Pisabarro A.G."/>
            <person name="Kuo A."/>
            <person name="Tritt A."/>
            <person name="Lipzen A."/>
            <person name="He G."/>
            <person name="Yan M."/>
            <person name="Ng V."/>
            <person name="Cullen D."/>
            <person name="Martin F."/>
            <person name="Rosso M.-N."/>
            <person name="Henrissat B."/>
            <person name="Hibbett D."/>
            <person name="Martinez A.T."/>
            <person name="Grigoriev I.V."/>
        </authorList>
    </citation>
    <scope>NUCLEOTIDE SEQUENCE</scope>
    <source>
        <strain evidence="1">MF-IS2</strain>
    </source>
</reference>
<keyword evidence="2" id="KW-1185">Reference proteome</keyword>
<organism evidence="1 2">
    <name type="scientific">Macrolepiota fuliginosa MF-IS2</name>
    <dbReference type="NCBI Taxonomy" id="1400762"/>
    <lineage>
        <taxon>Eukaryota</taxon>
        <taxon>Fungi</taxon>
        <taxon>Dikarya</taxon>
        <taxon>Basidiomycota</taxon>
        <taxon>Agaricomycotina</taxon>
        <taxon>Agaricomycetes</taxon>
        <taxon>Agaricomycetidae</taxon>
        <taxon>Agaricales</taxon>
        <taxon>Agaricineae</taxon>
        <taxon>Agaricaceae</taxon>
        <taxon>Macrolepiota</taxon>
    </lineage>
</organism>
<proteinExistence type="predicted"/>
<dbReference type="Gene3D" id="3.30.420.10">
    <property type="entry name" value="Ribonuclease H-like superfamily/Ribonuclease H"/>
    <property type="match status" value="1"/>
</dbReference>
<protein>
    <submittedName>
        <fullName evidence="1">Uncharacterized protein</fullName>
    </submittedName>
</protein>
<accession>A0A9P5WZI2</accession>
<dbReference type="OrthoDB" id="2904555at2759"/>
<name>A0A9P5WZI2_9AGAR</name>
<dbReference type="InterPro" id="IPR036397">
    <property type="entry name" value="RNaseH_sf"/>
</dbReference>
<comment type="caution">
    <text evidence="1">The sequence shown here is derived from an EMBL/GenBank/DDBJ whole genome shotgun (WGS) entry which is preliminary data.</text>
</comment>
<evidence type="ECO:0000313" key="1">
    <source>
        <dbReference type="EMBL" id="KAF9441748.1"/>
    </source>
</evidence>
<dbReference type="EMBL" id="MU151797">
    <property type="protein sequence ID" value="KAF9441748.1"/>
    <property type="molecule type" value="Genomic_DNA"/>
</dbReference>
<dbReference type="AlphaFoldDB" id="A0A9P5WZI2"/>
<dbReference type="Proteomes" id="UP000807342">
    <property type="component" value="Unassembled WGS sequence"/>
</dbReference>
<feature type="non-terminal residue" evidence="1">
    <location>
        <position position="68"/>
    </location>
</feature>
<feature type="non-terminal residue" evidence="1">
    <location>
        <position position="1"/>
    </location>
</feature>
<dbReference type="GO" id="GO:0003676">
    <property type="term" value="F:nucleic acid binding"/>
    <property type="evidence" value="ECO:0007669"/>
    <property type="project" value="InterPro"/>
</dbReference>
<gene>
    <name evidence="1" type="ORF">P691DRAFT_620365</name>
</gene>